<dbReference type="PANTHER" id="PTHR45008">
    <property type="entry name" value="PTS SYSTEM GLUCOSE-SPECIFIC EIIA COMPONENT"/>
    <property type="match status" value="1"/>
</dbReference>
<evidence type="ECO:0000256" key="3">
    <source>
        <dbReference type="ARBA" id="ARBA00022597"/>
    </source>
</evidence>
<evidence type="ECO:0000256" key="5">
    <source>
        <dbReference type="ARBA" id="ARBA00022683"/>
    </source>
</evidence>
<dbReference type="InterPro" id="IPR050890">
    <property type="entry name" value="PTS_EIIA_component"/>
</dbReference>
<name>A0ABQ6YXX0_9ENTE</name>
<comment type="subcellular location">
    <subcellularLocation>
        <location evidence="1">Cytoplasm</location>
    </subcellularLocation>
</comment>
<accession>A0ABQ6YXX0</accession>
<dbReference type="RefSeq" id="WP_161902848.1">
    <property type="nucleotide sequence ID" value="NZ_MAEL01000052.1"/>
</dbReference>
<dbReference type="NCBIfam" id="TIGR00830">
    <property type="entry name" value="PTBA"/>
    <property type="match status" value="1"/>
</dbReference>
<dbReference type="SUPFAM" id="SSF51261">
    <property type="entry name" value="Duplicated hybrid motif"/>
    <property type="match status" value="1"/>
</dbReference>
<protein>
    <submittedName>
        <fullName evidence="8">Sugar permease</fullName>
    </submittedName>
</protein>
<evidence type="ECO:0000256" key="1">
    <source>
        <dbReference type="ARBA" id="ARBA00004496"/>
    </source>
</evidence>
<keyword evidence="6" id="KW-0418">Kinase</keyword>
<keyword evidence="3" id="KW-0762">Sugar transport</keyword>
<evidence type="ECO:0000259" key="7">
    <source>
        <dbReference type="PROSITE" id="PS51093"/>
    </source>
</evidence>
<keyword evidence="2" id="KW-0813">Transport</keyword>
<dbReference type="PROSITE" id="PS51093">
    <property type="entry name" value="PTS_EIIA_TYPE_1"/>
    <property type="match status" value="1"/>
</dbReference>
<keyword evidence="5" id="KW-0598">Phosphotransferase system</keyword>
<evidence type="ECO:0000256" key="6">
    <source>
        <dbReference type="ARBA" id="ARBA00022777"/>
    </source>
</evidence>
<reference evidence="8 9" key="1">
    <citation type="submission" date="2016-06" db="EMBL/GenBank/DDBJ databases">
        <title>Four novel species of enterococci isolated from chicken manure.</title>
        <authorList>
            <person name="Van Tyne D."/>
        </authorList>
    </citation>
    <scope>NUCLEOTIDE SEQUENCE [LARGE SCALE GENOMIC DNA]</scope>
    <source>
        <strain evidence="8 9">CU12B</strain>
    </source>
</reference>
<gene>
    <name evidence="8" type="ORF">BAU17_09345</name>
</gene>
<comment type="caution">
    <text evidence="8">The sequence shown here is derived from an EMBL/GenBank/DDBJ whole genome shotgun (WGS) entry which is preliminary data.</text>
</comment>
<dbReference type="EMBL" id="MAEL01000052">
    <property type="protein sequence ID" value="KAF1302447.1"/>
    <property type="molecule type" value="Genomic_DNA"/>
</dbReference>
<dbReference type="InterPro" id="IPR001127">
    <property type="entry name" value="PTS_EIIA_1_perm"/>
</dbReference>
<dbReference type="PANTHER" id="PTHR45008:SF1">
    <property type="entry name" value="PTS SYSTEM GLUCOSE-SPECIFIC EIIA COMPONENT"/>
    <property type="match status" value="1"/>
</dbReference>
<evidence type="ECO:0000256" key="4">
    <source>
        <dbReference type="ARBA" id="ARBA00022679"/>
    </source>
</evidence>
<dbReference type="Gene3D" id="2.70.70.10">
    <property type="entry name" value="Glucose Permease (Domain IIA)"/>
    <property type="match status" value="1"/>
</dbReference>
<evidence type="ECO:0000256" key="2">
    <source>
        <dbReference type="ARBA" id="ARBA00022448"/>
    </source>
</evidence>
<keyword evidence="9" id="KW-1185">Reference proteome</keyword>
<dbReference type="InterPro" id="IPR011055">
    <property type="entry name" value="Dup_hybrid_motif"/>
</dbReference>
<proteinExistence type="predicted"/>
<feature type="domain" description="PTS EIIA type-1" evidence="7">
    <location>
        <begin position="28"/>
        <end position="132"/>
    </location>
</feature>
<dbReference type="PROSITE" id="PS00371">
    <property type="entry name" value="PTS_EIIA_TYPE_1_HIS"/>
    <property type="match status" value="1"/>
</dbReference>
<evidence type="ECO:0000313" key="8">
    <source>
        <dbReference type="EMBL" id="KAF1302447.1"/>
    </source>
</evidence>
<dbReference type="Pfam" id="PF00358">
    <property type="entry name" value="PTS_EIIA_1"/>
    <property type="match status" value="1"/>
</dbReference>
<organism evidence="8 9">
    <name type="scientific">Candidatus Enterococcus willemsii</name>
    <dbReference type="NCBI Taxonomy" id="1857215"/>
    <lineage>
        <taxon>Bacteria</taxon>
        <taxon>Bacillati</taxon>
        <taxon>Bacillota</taxon>
        <taxon>Bacilli</taxon>
        <taxon>Lactobacillales</taxon>
        <taxon>Enterococcaceae</taxon>
        <taxon>Enterococcus</taxon>
    </lineage>
</organism>
<sequence length="155" mass="16431">MFNLFKKKANEIACPMDGEVIAITEVNDPVFASKAMGDGFAVEPSNGKVFSPIVGKVTSVFPTKHAIGLLSDSGAEILVHIGINTVDLAGAGFDILVTEGDAVDLTTPLAVVDLEYLKEQEKPVTTMVIWTNSEGKEINVQLGKSNAQTVIGKLK</sequence>
<evidence type="ECO:0000313" key="9">
    <source>
        <dbReference type="Proteomes" id="UP000782705"/>
    </source>
</evidence>
<dbReference type="Proteomes" id="UP000782705">
    <property type="component" value="Unassembled WGS sequence"/>
</dbReference>
<keyword evidence="4" id="KW-0808">Transferase</keyword>